<dbReference type="Proteomes" id="UP001156974">
    <property type="component" value="Unassembled WGS sequence"/>
</dbReference>
<feature type="chain" id="PRO_5045372305" description="Cupin 2 conserved barrel domain-containing protein" evidence="1">
    <location>
        <begin position="24"/>
        <end position="121"/>
    </location>
</feature>
<proteinExistence type="predicted"/>
<gene>
    <name evidence="2" type="ORF">MKZ47_16600</name>
</gene>
<sequence length="121" mass="13560">MSKFTTLLIGLVSIMMCSPHAFSAQLPHAHIASPNHYEVLLDNSEVLVLRMTLAPGEQDNWHTHNAETVYFETGGKATISTKESQTTLEIPNGYVMWHDAWTHQVKNEGETTITAIIVERK</sequence>
<evidence type="ECO:0000313" key="3">
    <source>
        <dbReference type="Proteomes" id="UP001156974"/>
    </source>
</evidence>
<organism evidence="2 3">
    <name type="scientific">Pseudoalteromonas shioyasakiensis</name>
    <dbReference type="NCBI Taxonomy" id="1190813"/>
    <lineage>
        <taxon>Bacteria</taxon>
        <taxon>Pseudomonadati</taxon>
        <taxon>Pseudomonadota</taxon>
        <taxon>Gammaproteobacteria</taxon>
        <taxon>Alteromonadales</taxon>
        <taxon>Pseudoalteromonadaceae</taxon>
        <taxon>Pseudoalteromonas</taxon>
    </lineage>
</organism>
<keyword evidence="1" id="KW-0732">Signal</keyword>
<evidence type="ECO:0000313" key="2">
    <source>
        <dbReference type="EMBL" id="MDI4670693.1"/>
    </source>
</evidence>
<comment type="caution">
    <text evidence="2">The sequence shown here is derived from an EMBL/GenBank/DDBJ whole genome shotgun (WGS) entry which is preliminary data.</text>
</comment>
<dbReference type="SUPFAM" id="SSF51182">
    <property type="entry name" value="RmlC-like cupins"/>
    <property type="match status" value="1"/>
</dbReference>
<name>A0ABT6U3C8_9GAMM</name>
<feature type="signal peptide" evidence="1">
    <location>
        <begin position="1"/>
        <end position="23"/>
    </location>
</feature>
<dbReference type="EMBL" id="JAKUMG010000011">
    <property type="protein sequence ID" value="MDI4670693.1"/>
    <property type="molecule type" value="Genomic_DNA"/>
</dbReference>
<reference evidence="2 3" key="1">
    <citation type="submission" date="2022-02" db="EMBL/GenBank/DDBJ databases">
        <title>Genome analysis of Beneficial Microorganisms for Coral consortium from Pocillopora damicornis.</title>
        <authorList>
            <person name="Rosado P.M."/>
            <person name="Cardoso P.M."/>
            <person name="Rosado J.G."/>
            <person name="Schultz J."/>
            <person name="Rocha U."/>
            <person name="Costa T.K."/>
            <person name="Peixoto R.S."/>
        </authorList>
    </citation>
    <scope>NUCLEOTIDE SEQUENCE [LARGE SCALE GENOMIC DNA]</scope>
    <source>
        <strain evidence="2 3">BMC5</strain>
    </source>
</reference>
<dbReference type="Gene3D" id="2.60.120.10">
    <property type="entry name" value="Jelly Rolls"/>
    <property type="match status" value="1"/>
</dbReference>
<dbReference type="InterPro" id="IPR011051">
    <property type="entry name" value="RmlC_Cupin_sf"/>
</dbReference>
<accession>A0ABT6U3C8</accession>
<dbReference type="InterPro" id="IPR014710">
    <property type="entry name" value="RmlC-like_jellyroll"/>
</dbReference>
<evidence type="ECO:0008006" key="4">
    <source>
        <dbReference type="Google" id="ProtNLM"/>
    </source>
</evidence>
<dbReference type="RefSeq" id="WP_234003601.1">
    <property type="nucleotide sequence ID" value="NZ_JAKUMG010000011.1"/>
</dbReference>
<evidence type="ECO:0000256" key="1">
    <source>
        <dbReference type="SAM" id="SignalP"/>
    </source>
</evidence>
<protein>
    <recommendedName>
        <fullName evidence="4">Cupin 2 conserved barrel domain-containing protein</fullName>
    </recommendedName>
</protein>
<keyword evidence="3" id="KW-1185">Reference proteome</keyword>